<proteinExistence type="predicted"/>
<sequence length="132" mass="14620">MSCASASRLLRSSALRQARAVRPARAFTASALARASEQPNPPNPMMDPRIQDFARKVHEHEGARAAMTRLGELMKEKGIDLSQPPSTMTMLKLGMDKEVREAGQKLMEELKNAGIEITPETAQQIFSKFPKE</sequence>
<comment type="caution">
    <text evidence="1">The sequence shown here is derived from an EMBL/GenBank/DDBJ whole genome shotgun (WGS) entry which is preliminary data.</text>
</comment>
<gene>
    <name evidence="1" type="ORF">Q8F55_004375</name>
</gene>
<keyword evidence="2" id="KW-1185">Reference proteome</keyword>
<dbReference type="GeneID" id="95985418"/>
<reference evidence="1 2" key="1">
    <citation type="submission" date="2023-08" db="EMBL/GenBank/DDBJ databases">
        <title>Annotated Genome Sequence of Vanrija albida AlHP1.</title>
        <authorList>
            <person name="Herzog R."/>
        </authorList>
    </citation>
    <scope>NUCLEOTIDE SEQUENCE [LARGE SCALE GENOMIC DNA]</scope>
    <source>
        <strain evidence="1 2">AlHP1</strain>
    </source>
</reference>
<evidence type="ECO:0000313" key="1">
    <source>
        <dbReference type="EMBL" id="KAL1410367.1"/>
    </source>
</evidence>
<organism evidence="1 2">
    <name type="scientific">Vanrija albida</name>
    <dbReference type="NCBI Taxonomy" id="181172"/>
    <lineage>
        <taxon>Eukaryota</taxon>
        <taxon>Fungi</taxon>
        <taxon>Dikarya</taxon>
        <taxon>Basidiomycota</taxon>
        <taxon>Agaricomycotina</taxon>
        <taxon>Tremellomycetes</taxon>
        <taxon>Trichosporonales</taxon>
        <taxon>Trichosporonaceae</taxon>
        <taxon>Vanrija</taxon>
    </lineage>
</organism>
<dbReference type="Proteomes" id="UP001565368">
    <property type="component" value="Unassembled WGS sequence"/>
</dbReference>
<accession>A0ABR3Q6U9</accession>
<evidence type="ECO:0000313" key="2">
    <source>
        <dbReference type="Proteomes" id="UP001565368"/>
    </source>
</evidence>
<name>A0ABR3Q6U9_9TREE</name>
<dbReference type="EMBL" id="JBBXJM010000003">
    <property type="protein sequence ID" value="KAL1410367.1"/>
    <property type="molecule type" value="Genomic_DNA"/>
</dbReference>
<dbReference type="RefSeq" id="XP_069210311.1">
    <property type="nucleotide sequence ID" value="XM_069352893.1"/>
</dbReference>
<protein>
    <submittedName>
        <fullName evidence="1">Uncharacterized protein</fullName>
    </submittedName>
</protein>